<dbReference type="PANTHER" id="PTHR11069:SF23">
    <property type="entry name" value="LYSOSOMAL ACID GLUCOSYLCERAMIDASE"/>
    <property type="match status" value="1"/>
</dbReference>
<dbReference type="InterPro" id="IPR001139">
    <property type="entry name" value="Glyco_hydro_30"/>
</dbReference>
<evidence type="ECO:0000256" key="2">
    <source>
        <dbReference type="ARBA" id="ARBA00022729"/>
    </source>
</evidence>
<dbReference type="InterPro" id="IPR033453">
    <property type="entry name" value="Glyco_hydro_30_TIM-barrel"/>
</dbReference>
<dbReference type="GO" id="GO:0016020">
    <property type="term" value="C:membrane"/>
    <property type="evidence" value="ECO:0007669"/>
    <property type="project" value="GOC"/>
</dbReference>
<dbReference type="Gene3D" id="3.20.20.80">
    <property type="entry name" value="Glycosidases"/>
    <property type="match status" value="1"/>
</dbReference>
<comment type="similarity">
    <text evidence="1 4">Belongs to the glycosyl hydrolase 30 family.</text>
</comment>
<dbReference type="GO" id="GO:0004348">
    <property type="term" value="F:glucosylceramidase activity"/>
    <property type="evidence" value="ECO:0007669"/>
    <property type="project" value="InterPro"/>
</dbReference>
<feature type="domain" description="Glycosyl hydrolase family 30 TIM-barrel" evidence="6">
    <location>
        <begin position="120"/>
        <end position="450"/>
    </location>
</feature>
<dbReference type="GO" id="GO:0006680">
    <property type="term" value="P:glucosylceramide catabolic process"/>
    <property type="evidence" value="ECO:0007669"/>
    <property type="project" value="TreeGrafter"/>
</dbReference>
<reference evidence="8 9" key="1">
    <citation type="submission" date="2017-11" db="EMBL/GenBank/DDBJ databases">
        <title>Genomic Encyclopedia of Archaeal and Bacterial Type Strains, Phase II (KMG-II): From Individual Species to Whole Genera.</title>
        <authorList>
            <person name="Goeker M."/>
        </authorList>
    </citation>
    <scope>NUCLEOTIDE SEQUENCE [LARGE SCALE GENOMIC DNA]</scope>
    <source>
        <strain evidence="8 9">DSM 27268</strain>
    </source>
</reference>
<proteinExistence type="inferred from homology"/>
<evidence type="ECO:0000259" key="7">
    <source>
        <dbReference type="Pfam" id="PF17189"/>
    </source>
</evidence>
<dbReference type="InterPro" id="IPR017853">
    <property type="entry name" value="GH"/>
</dbReference>
<organism evidence="8 9">
    <name type="scientific">Thermoflavifilum aggregans</name>
    <dbReference type="NCBI Taxonomy" id="454188"/>
    <lineage>
        <taxon>Bacteria</taxon>
        <taxon>Pseudomonadati</taxon>
        <taxon>Bacteroidota</taxon>
        <taxon>Chitinophagia</taxon>
        <taxon>Chitinophagales</taxon>
        <taxon>Chitinophagaceae</taxon>
        <taxon>Thermoflavifilum</taxon>
    </lineage>
</organism>
<protein>
    <submittedName>
        <fullName evidence="8">Glucosylceramidase</fullName>
    </submittedName>
</protein>
<sequence>MHKHFSIENKFRCRGFRLWVFPSRFRAVLTIVLISSMGCYTGCAKSNPPAGQAGGSQPAPPADTTHPVQQQPVQTDVAYWLTTPDRSQLLKQQQVALLFSPASGQQPTIEVDTTQTFQTIDGFGFALTGGSAYLIHKLPAAQQAALLQELFGNDSNSIHISYIRISIGASDLNRSAFTYDDMPAGQTDTTLEYFNLGADQYDLIPILQKVLQIQPGLHIIATPWSAPAWMKTNHSLIGGSLDTAYYAVYARYFVRYIQTMQSLGIPIEAITPQNEPLYGGNNPSMMMQPQEELRFVRDYLGPAFQQADIRTKIVVYDHNCDRPDYPLTILQDPVARQYVDGSAFHLYAGNITALSQVHHAYPDKQVYFTEQWTGGPDQFGPNLSWDILNLIVGATRNWSRCVIKWNLASDPDYQPHTPGGCSSCLGALTIGSDIIRNSSYYSIAHASKFVPSGSVRVYSTDLPALPNVAFLTPNGSKVLIVYNPSSADQTFQISFRGKQVSPVLPAGAVGTFVWK</sequence>
<dbReference type="Pfam" id="PF02055">
    <property type="entry name" value="Glyco_hydro_30"/>
    <property type="match status" value="1"/>
</dbReference>
<name>A0A2M9CUQ5_9BACT</name>
<keyword evidence="4" id="KW-0326">Glycosidase</keyword>
<evidence type="ECO:0000256" key="1">
    <source>
        <dbReference type="ARBA" id="ARBA00005382"/>
    </source>
</evidence>
<keyword evidence="9" id="KW-1185">Reference proteome</keyword>
<evidence type="ECO:0000313" key="8">
    <source>
        <dbReference type="EMBL" id="PJJ75613.1"/>
    </source>
</evidence>
<dbReference type="Proteomes" id="UP000230000">
    <property type="component" value="Unassembled WGS sequence"/>
</dbReference>
<dbReference type="Gene3D" id="2.60.40.1180">
    <property type="entry name" value="Golgi alpha-mannosidase II"/>
    <property type="match status" value="1"/>
</dbReference>
<evidence type="ECO:0000259" key="6">
    <source>
        <dbReference type="Pfam" id="PF02055"/>
    </source>
</evidence>
<keyword evidence="3 4" id="KW-0378">Hydrolase</keyword>
<feature type="region of interest" description="Disordered" evidence="5">
    <location>
        <begin position="48"/>
        <end position="69"/>
    </location>
</feature>
<evidence type="ECO:0000313" key="9">
    <source>
        <dbReference type="Proteomes" id="UP000230000"/>
    </source>
</evidence>
<keyword evidence="2" id="KW-0732">Signal</keyword>
<feature type="domain" description="Glycosyl hydrolase family 30 beta sandwich" evidence="7">
    <location>
        <begin position="453"/>
        <end position="512"/>
    </location>
</feature>
<dbReference type="SUPFAM" id="SSF51445">
    <property type="entry name" value="(Trans)glycosidases"/>
    <property type="match status" value="1"/>
</dbReference>
<dbReference type="EMBL" id="PGFG01000001">
    <property type="protein sequence ID" value="PJJ75613.1"/>
    <property type="molecule type" value="Genomic_DNA"/>
</dbReference>
<dbReference type="InterPro" id="IPR033452">
    <property type="entry name" value="GH30_C"/>
</dbReference>
<dbReference type="AlphaFoldDB" id="A0A2M9CUQ5"/>
<dbReference type="PANTHER" id="PTHR11069">
    <property type="entry name" value="GLUCOSYLCERAMIDASE"/>
    <property type="match status" value="1"/>
</dbReference>
<evidence type="ECO:0000256" key="4">
    <source>
        <dbReference type="RuleBase" id="RU361188"/>
    </source>
</evidence>
<dbReference type="RefSeq" id="WP_245860664.1">
    <property type="nucleotide sequence ID" value="NZ_PGFG01000001.1"/>
</dbReference>
<dbReference type="InterPro" id="IPR013780">
    <property type="entry name" value="Glyco_hydro_b"/>
</dbReference>
<accession>A0A2M9CUQ5</accession>
<comment type="caution">
    <text evidence="8">The sequence shown here is derived from an EMBL/GenBank/DDBJ whole genome shotgun (WGS) entry which is preliminary data.</text>
</comment>
<evidence type="ECO:0000256" key="3">
    <source>
        <dbReference type="ARBA" id="ARBA00022801"/>
    </source>
</evidence>
<evidence type="ECO:0000256" key="5">
    <source>
        <dbReference type="SAM" id="MobiDB-lite"/>
    </source>
</evidence>
<dbReference type="Pfam" id="PF17189">
    <property type="entry name" value="Glyco_hydro_30C"/>
    <property type="match status" value="1"/>
</dbReference>
<gene>
    <name evidence="8" type="ORF">BXY57_1194</name>
</gene>